<accession>A0A5C5WF22</accession>
<evidence type="ECO:0000313" key="2">
    <source>
        <dbReference type="EMBL" id="TWT49354.1"/>
    </source>
</evidence>
<gene>
    <name evidence="2" type="ORF">Pla22_45490</name>
</gene>
<dbReference type="OrthoDB" id="253793at2"/>
<feature type="signal peptide" evidence="1">
    <location>
        <begin position="1"/>
        <end position="29"/>
    </location>
</feature>
<feature type="chain" id="PRO_5022796774" description="DUF3352 domain-containing protein" evidence="1">
    <location>
        <begin position="30"/>
        <end position="631"/>
    </location>
</feature>
<reference evidence="2 3" key="1">
    <citation type="submission" date="2019-02" db="EMBL/GenBank/DDBJ databases">
        <title>Deep-cultivation of Planctomycetes and their phenomic and genomic characterization uncovers novel biology.</title>
        <authorList>
            <person name="Wiegand S."/>
            <person name="Jogler M."/>
            <person name="Boedeker C."/>
            <person name="Pinto D."/>
            <person name="Vollmers J."/>
            <person name="Rivas-Marin E."/>
            <person name="Kohn T."/>
            <person name="Peeters S.H."/>
            <person name="Heuer A."/>
            <person name="Rast P."/>
            <person name="Oberbeckmann S."/>
            <person name="Bunk B."/>
            <person name="Jeske O."/>
            <person name="Meyerdierks A."/>
            <person name="Storesund J.E."/>
            <person name="Kallscheuer N."/>
            <person name="Luecker S."/>
            <person name="Lage O.M."/>
            <person name="Pohl T."/>
            <person name="Merkel B.J."/>
            <person name="Hornburger P."/>
            <person name="Mueller R.-W."/>
            <person name="Bruemmer F."/>
            <person name="Labrenz M."/>
            <person name="Spormann A.M."/>
            <person name="Op Den Camp H."/>
            <person name="Overmann J."/>
            <person name="Amann R."/>
            <person name="Jetten M.S.M."/>
            <person name="Mascher T."/>
            <person name="Medema M.H."/>
            <person name="Devos D.P."/>
            <person name="Kaster A.-K."/>
            <person name="Ovreas L."/>
            <person name="Rohde M."/>
            <person name="Galperin M.Y."/>
            <person name="Jogler C."/>
        </authorList>
    </citation>
    <scope>NUCLEOTIDE SEQUENCE [LARGE SCALE GENOMIC DNA]</scope>
    <source>
        <strain evidence="2 3">Pla22</strain>
    </source>
</reference>
<proteinExistence type="predicted"/>
<evidence type="ECO:0000256" key="1">
    <source>
        <dbReference type="SAM" id="SignalP"/>
    </source>
</evidence>
<comment type="caution">
    <text evidence="2">The sequence shown here is derived from an EMBL/GenBank/DDBJ whole genome shotgun (WGS) entry which is preliminary data.</text>
</comment>
<organism evidence="2 3">
    <name type="scientific">Rubripirellula amarantea</name>
    <dbReference type="NCBI Taxonomy" id="2527999"/>
    <lineage>
        <taxon>Bacteria</taxon>
        <taxon>Pseudomonadati</taxon>
        <taxon>Planctomycetota</taxon>
        <taxon>Planctomycetia</taxon>
        <taxon>Pirellulales</taxon>
        <taxon>Pirellulaceae</taxon>
        <taxon>Rubripirellula</taxon>
    </lineage>
</organism>
<protein>
    <recommendedName>
        <fullName evidence="4">DUF3352 domain-containing protein</fullName>
    </recommendedName>
</protein>
<name>A0A5C5WF22_9BACT</name>
<dbReference type="EMBL" id="SJPI01000003">
    <property type="protein sequence ID" value="TWT49354.1"/>
    <property type="molecule type" value="Genomic_DNA"/>
</dbReference>
<dbReference type="AlphaFoldDB" id="A0A5C5WF22"/>
<dbReference type="RefSeq" id="WP_146516881.1">
    <property type="nucleotide sequence ID" value="NZ_SJPI01000003.1"/>
</dbReference>
<keyword evidence="3" id="KW-1185">Reference proteome</keyword>
<dbReference type="Proteomes" id="UP000316598">
    <property type="component" value="Unassembled WGS sequence"/>
</dbReference>
<evidence type="ECO:0008006" key="4">
    <source>
        <dbReference type="Google" id="ProtNLM"/>
    </source>
</evidence>
<evidence type="ECO:0000313" key="3">
    <source>
        <dbReference type="Proteomes" id="UP000316598"/>
    </source>
</evidence>
<keyword evidence="1" id="KW-0732">Signal</keyword>
<sequence precursor="true">MTHPKTVVSRLSLVVAFALTWTLATQATAADDERSIPGAPHLLPQDTLAYVRFDNIDEVREDFATTSMGKMLNDPAMRPFASDTYQMLNDLFDQIGQQMGITLDELLSIPHGQVAAAAVPGNLSPEQIEMIEADSKDESPEAIQRRLKRKRRDANAIAGWFMIDAGKDIEKLQGLLDVLEAAMYERDYVRRDVKIGDTTLVRLLPSRPGRPEIEFFERDETVVLGIGHGTASKSLDLWDKKSDEPTLAQNADFAAIMSRCVGAEDTRPQTTFFLDPYHLIGRLVKRGGAAGFVWPIIEELGLAKIRGVGGSSFQGGDTFEAISHLHVLIDPPRDGFFGVLRPKTGDSMPPSWVPQEVTSYTSIYWDFDKTYQNVDKIMEKFRGPEPLNSMVEQPIEKTLGISVKKEIAETIANRYVVCRWIEPPAKINSQVQLHALELSDAARAKEIVAKVRERFPNVIDVDSYGGSVVYEFARAKNRNMPKGLRQPEPGFIILDDWIMFSDSRKFLERIIDASGERLPRLVNDPDYEFVGSELGGKLDGEDPFMVSFLRGSDYVGQIYDVIQSDDAKRFLRSKSQSDPRLAQLLKLLEKNELPPFEQFKKYFAPSGTFAYDEPTGIHLGSFTLRAETNSP</sequence>